<evidence type="ECO:0000256" key="6">
    <source>
        <dbReference type="ARBA" id="ARBA00023136"/>
    </source>
</evidence>
<dbReference type="Gene3D" id="1.10.3720.10">
    <property type="entry name" value="MetI-like"/>
    <property type="match status" value="1"/>
</dbReference>
<comment type="caution">
    <text evidence="9">The sequence shown here is derived from an EMBL/GenBank/DDBJ whole genome shotgun (WGS) entry which is preliminary data.</text>
</comment>
<dbReference type="InterPro" id="IPR000515">
    <property type="entry name" value="MetI-like"/>
</dbReference>
<dbReference type="InterPro" id="IPR035906">
    <property type="entry name" value="MetI-like_sf"/>
</dbReference>
<evidence type="ECO:0000256" key="5">
    <source>
        <dbReference type="ARBA" id="ARBA00022989"/>
    </source>
</evidence>
<evidence type="ECO:0000256" key="1">
    <source>
        <dbReference type="ARBA" id="ARBA00004651"/>
    </source>
</evidence>
<sequence>MVIIHIIPFYILINMSFKSSQDTSSKWLFPTSIYLENFTNAWKAAQLDRAILNNSIITFSVVVLVVFIGAFASYPLARYQTKWNNFVYTLSVACLIVPALTILVPLYKLIVDMNGINSYWAVILTQVTFSLPITIFLFTGFIHSVPRELDEAGLIDGCSRFGVFFKIILPLLRTITATVVILIGVQVWNDYQFSVFFLQKKDMMTIPVALSGFISQFQSNVNWVAAGCLIGMLPLTIVYLILQKYFVKGVVDGAIKG</sequence>
<keyword evidence="10" id="KW-1185">Reference proteome</keyword>
<organism evidence="9 10">
    <name type="scientific">Paenibacillus planticolens</name>
    <dbReference type="NCBI Taxonomy" id="2654976"/>
    <lineage>
        <taxon>Bacteria</taxon>
        <taxon>Bacillati</taxon>
        <taxon>Bacillota</taxon>
        <taxon>Bacilli</taxon>
        <taxon>Bacillales</taxon>
        <taxon>Paenibacillaceae</taxon>
        <taxon>Paenibacillus</taxon>
    </lineage>
</organism>
<dbReference type="EMBL" id="WHNZ01000081">
    <property type="protein sequence ID" value="NOV04355.1"/>
    <property type="molecule type" value="Genomic_DNA"/>
</dbReference>
<evidence type="ECO:0000259" key="8">
    <source>
        <dbReference type="PROSITE" id="PS50928"/>
    </source>
</evidence>
<dbReference type="PROSITE" id="PS50928">
    <property type="entry name" value="ABC_TM1"/>
    <property type="match status" value="1"/>
</dbReference>
<gene>
    <name evidence="9" type="ORF">GC097_30720</name>
</gene>
<keyword evidence="3" id="KW-1003">Cell membrane</keyword>
<evidence type="ECO:0000256" key="2">
    <source>
        <dbReference type="ARBA" id="ARBA00022448"/>
    </source>
</evidence>
<dbReference type="Pfam" id="PF00528">
    <property type="entry name" value="BPD_transp_1"/>
    <property type="match status" value="1"/>
</dbReference>
<evidence type="ECO:0000256" key="4">
    <source>
        <dbReference type="ARBA" id="ARBA00022692"/>
    </source>
</evidence>
<feature type="transmembrane region" description="Helical" evidence="7">
    <location>
        <begin position="119"/>
        <end position="142"/>
    </location>
</feature>
<keyword evidence="6 7" id="KW-0472">Membrane</keyword>
<dbReference type="SUPFAM" id="SSF161098">
    <property type="entry name" value="MetI-like"/>
    <property type="match status" value="1"/>
</dbReference>
<comment type="subcellular location">
    <subcellularLocation>
        <location evidence="1 7">Cell membrane</location>
        <topology evidence="1 7">Multi-pass membrane protein</topology>
    </subcellularLocation>
</comment>
<evidence type="ECO:0000256" key="7">
    <source>
        <dbReference type="RuleBase" id="RU363032"/>
    </source>
</evidence>
<dbReference type="Proteomes" id="UP000618579">
    <property type="component" value="Unassembled WGS sequence"/>
</dbReference>
<dbReference type="PANTHER" id="PTHR43744">
    <property type="entry name" value="ABC TRANSPORTER PERMEASE PROTEIN MG189-RELATED-RELATED"/>
    <property type="match status" value="1"/>
</dbReference>
<feature type="transmembrane region" description="Helical" evidence="7">
    <location>
        <begin position="86"/>
        <end position="107"/>
    </location>
</feature>
<evidence type="ECO:0000256" key="3">
    <source>
        <dbReference type="ARBA" id="ARBA00022475"/>
    </source>
</evidence>
<feature type="transmembrane region" description="Helical" evidence="7">
    <location>
        <begin position="163"/>
        <end position="188"/>
    </location>
</feature>
<proteinExistence type="inferred from homology"/>
<evidence type="ECO:0000313" key="9">
    <source>
        <dbReference type="EMBL" id="NOV04355.1"/>
    </source>
</evidence>
<comment type="similarity">
    <text evidence="7">Belongs to the binding-protein-dependent transport system permease family.</text>
</comment>
<feature type="transmembrane region" description="Helical" evidence="7">
    <location>
        <begin position="223"/>
        <end position="242"/>
    </location>
</feature>
<dbReference type="CDD" id="cd06261">
    <property type="entry name" value="TM_PBP2"/>
    <property type="match status" value="1"/>
</dbReference>
<name>A0ABX1ZZ66_9BACL</name>
<feature type="domain" description="ABC transmembrane type-1" evidence="8">
    <location>
        <begin position="51"/>
        <end position="242"/>
    </location>
</feature>
<keyword evidence="2 7" id="KW-0813">Transport</keyword>
<keyword evidence="4 7" id="KW-0812">Transmembrane</keyword>
<accession>A0ABX1ZZ66</accession>
<evidence type="ECO:0000313" key="10">
    <source>
        <dbReference type="Proteomes" id="UP000618579"/>
    </source>
</evidence>
<feature type="transmembrane region" description="Helical" evidence="7">
    <location>
        <begin position="56"/>
        <end position="74"/>
    </location>
</feature>
<keyword evidence="5 7" id="KW-1133">Transmembrane helix</keyword>
<dbReference type="PANTHER" id="PTHR43744:SF8">
    <property type="entry name" value="SN-GLYCEROL-3-PHOSPHATE TRANSPORT SYSTEM PERMEASE PROTEIN UGPE"/>
    <property type="match status" value="1"/>
</dbReference>
<reference evidence="9 10" key="1">
    <citation type="submission" date="2019-10" db="EMBL/GenBank/DDBJ databases">
        <title>Description of Paenibacillus pedi sp. nov.</title>
        <authorList>
            <person name="Carlier A."/>
            <person name="Qi S."/>
        </authorList>
    </citation>
    <scope>NUCLEOTIDE SEQUENCE [LARGE SCALE GENOMIC DNA]</scope>
    <source>
        <strain evidence="9 10">LMG 31457</strain>
    </source>
</reference>
<protein>
    <submittedName>
        <fullName evidence="9">ABC transporter permease subunit</fullName>
    </submittedName>
</protein>